<name>A0ABV1GV70_9BACT</name>
<dbReference type="EMBL" id="JBBMFL010000003">
    <property type="protein sequence ID" value="MEQ2543972.1"/>
    <property type="molecule type" value="Genomic_DNA"/>
</dbReference>
<keyword evidence="5" id="KW-1185">Reference proteome</keyword>
<feature type="signal peptide" evidence="2">
    <location>
        <begin position="1"/>
        <end position="19"/>
    </location>
</feature>
<dbReference type="Pfam" id="PF13505">
    <property type="entry name" value="OMP_b-brl"/>
    <property type="match status" value="1"/>
</dbReference>
<evidence type="ECO:0000313" key="4">
    <source>
        <dbReference type="EMBL" id="MEQ2543972.1"/>
    </source>
</evidence>
<dbReference type="Proteomes" id="UP001460202">
    <property type="component" value="Unassembled WGS sequence"/>
</dbReference>
<comment type="caution">
    <text evidence="4">The sequence shown here is derived from an EMBL/GenBank/DDBJ whole genome shotgun (WGS) entry which is preliminary data.</text>
</comment>
<feature type="domain" description="Outer membrane protein beta-barrel" evidence="3">
    <location>
        <begin position="8"/>
        <end position="202"/>
    </location>
</feature>
<dbReference type="RefSeq" id="WP_349093779.1">
    <property type="nucleotide sequence ID" value="NZ_JBBMFL010000003.1"/>
</dbReference>
<dbReference type="InterPro" id="IPR027385">
    <property type="entry name" value="Beta-barrel_OMP"/>
</dbReference>
<accession>A0ABV1GV70</accession>
<evidence type="ECO:0000313" key="5">
    <source>
        <dbReference type="Proteomes" id="UP001460202"/>
    </source>
</evidence>
<sequence length="202" mass="21764">MKKVLLIVAAILLANAVSAQNHEKNILGVRAGLNLSSYSISESGVSVSTDSRAAFHVAVSDQILLCDSLPFYLETGLAFSSRGGKLSGVSFRPSYLQIPVLVNYHFNIKDIVTIQPFAGLYYGLGIGGKMKANGEKDDIFGDDGMLKRSDLGVRLGAGVVWNRIYFGLGYDIGCLNLIQKDLVNGDGTIRNNCFSISVGYNF</sequence>
<reference evidence="4 5" key="1">
    <citation type="submission" date="2024-03" db="EMBL/GenBank/DDBJ databases">
        <title>Human intestinal bacterial collection.</title>
        <authorList>
            <person name="Pauvert C."/>
            <person name="Hitch T.C.A."/>
            <person name="Clavel T."/>
        </authorList>
    </citation>
    <scope>NUCLEOTIDE SEQUENCE [LARGE SCALE GENOMIC DNA]</scope>
    <source>
        <strain evidence="4 5">CLA-KB-H122</strain>
    </source>
</reference>
<protein>
    <submittedName>
        <fullName evidence="4">Porin family protein</fullName>
    </submittedName>
</protein>
<gene>
    <name evidence="4" type="ORF">WMO46_03275</name>
</gene>
<feature type="chain" id="PRO_5046356884" evidence="2">
    <location>
        <begin position="20"/>
        <end position="202"/>
    </location>
</feature>
<proteinExistence type="predicted"/>
<evidence type="ECO:0000256" key="1">
    <source>
        <dbReference type="ARBA" id="ARBA00022729"/>
    </source>
</evidence>
<evidence type="ECO:0000256" key="2">
    <source>
        <dbReference type="SAM" id="SignalP"/>
    </source>
</evidence>
<evidence type="ECO:0000259" key="3">
    <source>
        <dbReference type="Pfam" id="PF13505"/>
    </source>
</evidence>
<keyword evidence="1 2" id="KW-0732">Signal</keyword>
<organism evidence="4 5">
    <name type="scientific">Alistipes intestinihominis</name>
    <dbReference type="NCBI Taxonomy" id="3133172"/>
    <lineage>
        <taxon>Bacteria</taxon>
        <taxon>Pseudomonadati</taxon>
        <taxon>Bacteroidota</taxon>
        <taxon>Bacteroidia</taxon>
        <taxon>Bacteroidales</taxon>
        <taxon>Rikenellaceae</taxon>
        <taxon>Alistipes</taxon>
    </lineage>
</organism>